<evidence type="ECO:0000313" key="1">
    <source>
        <dbReference type="EMBL" id="ABZ00060.1"/>
    </source>
</evidence>
<organism evidence="1 2">
    <name type="scientific">Pseudomonas putida (strain GB-1)</name>
    <dbReference type="NCBI Taxonomy" id="76869"/>
    <lineage>
        <taxon>Bacteria</taxon>
        <taxon>Pseudomonadati</taxon>
        <taxon>Pseudomonadota</taxon>
        <taxon>Gammaproteobacteria</taxon>
        <taxon>Pseudomonadales</taxon>
        <taxon>Pseudomonadaceae</taxon>
        <taxon>Pseudomonas</taxon>
    </lineage>
</organism>
<dbReference type="RefSeq" id="WP_012273740.1">
    <property type="nucleotide sequence ID" value="NC_010322.1"/>
</dbReference>
<evidence type="ECO:0000313" key="2">
    <source>
        <dbReference type="Proteomes" id="UP000002157"/>
    </source>
</evidence>
<reference evidence="1 2" key="1">
    <citation type="submission" date="2008-01" db="EMBL/GenBank/DDBJ databases">
        <title>Complete sequence of Pseudomonas putida GB-1.</title>
        <authorList>
            <consortium name="US DOE Joint Genome Institute"/>
            <person name="Copeland A."/>
            <person name="Lucas S."/>
            <person name="Lapidus A."/>
            <person name="Barry K."/>
            <person name="Glavina del Rio T."/>
            <person name="Dalin E."/>
            <person name="Tice H."/>
            <person name="Pitluck S."/>
            <person name="Bruce D."/>
            <person name="Goodwin L."/>
            <person name="Chertkov O."/>
            <person name="Brettin T."/>
            <person name="Detter J.C."/>
            <person name="Han C."/>
            <person name="Kuske C.R."/>
            <person name="Schmutz J."/>
            <person name="Larimer F."/>
            <person name="Land M."/>
            <person name="Hauser L."/>
            <person name="Kyrpides N."/>
            <person name="Kim E."/>
            <person name="McCarthy J.K."/>
            <person name="Richardson P."/>
        </authorList>
    </citation>
    <scope>NUCLEOTIDE SEQUENCE [LARGE SCALE GENOMIC DNA]</scope>
    <source>
        <strain evidence="1 2">GB-1</strain>
    </source>
</reference>
<protein>
    <submittedName>
        <fullName evidence="1">Uncharacterized protein</fullName>
    </submittedName>
</protein>
<sequence>MMANDPDLLEHVHSNLNGEGSLRFVQLRALISSPKLADYWVRNLDAKGLTFVGDSFLSEHSMLGDWDRKSYGVSMARWSEIQGGLEILNELKFHDEGVSRVQVWPFDPSQLTLEAMKLAVAVSYSDLELFREPRIFGAINEMLSEYRIDAEPRC</sequence>
<name>B0KSX3_PSEPG</name>
<dbReference type="AlphaFoldDB" id="B0KSX3"/>
<accession>B0KSX3</accession>
<dbReference type="HOGENOM" id="CLU_135032_0_0_6"/>
<dbReference type="Proteomes" id="UP000002157">
    <property type="component" value="Chromosome"/>
</dbReference>
<dbReference type="EMBL" id="CP000926">
    <property type="protein sequence ID" value="ABZ00060.1"/>
    <property type="molecule type" value="Genomic_DNA"/>
</dbReference>
<proteinExistence type="predicted"/>
<dbReference type="KEGG" id="ppg:PputGB1_4171"/>
<gene>
    <name evidence="1" type="ordered locus">PputGB1_4171</name>
</gene>